<dbReference type="EMBL" id="JACAZF010000013">
    <property type="protein sequence ID" value="KAF7291222.1"/>
    <property type="molecule type" value="Genomic_DNA"/>
</dbReference>
<gene>
    <name evidence="5" type="ORF">MIND_01265700</name>
</gene>
<dbReference type="RefSeq" id="XP_037214344.1">
    <property type="nucleotide sequence ID" value="XM_037369138.1"/>
</dbReference>
<keyword evidence="6" id="KW-1185">Reference proteome</keyword>
<feature type="domain" description="LysM" evidence="4">
    <location>
        <begin position="90"/>
        <end position="136"/>
    </location>
</feature>
<feature type="signal peptide" evidence="3">
    <location>
        <begin position="1"/>
        <end position="20"/>
    </location>
</feature>
<dbReference type="GO" id="GO:0008061">
    <property type="term" value="F:chitin binding"/>
    <property type="evidence" value="ECO:0007669"/>
    <property type="project" value="UniProtKB-KW"/>
</dbReference>
<keyword evidence="3" id="KW-0732">Signal</keyword>
<dbReference type="CDD" id="cd00118">
    <property type="entry name" value="LysM"/>
    <property type="match status" value="2"/>
</dbReference>
<dbReference type="InterPro" id="IPR052210">
    <property type="entry name" value="LysM1-like"/>
</dbReference>
<dbReference type="InterPro" id="IPR036908">
    <property type="entry name" value="RlpA-like_sf"/>
</dbReference>
<dbReference type="SUPFAM" id="SSF54106">
    <property type="entry name" value="LysM domain"/>
    <property type="match status" value="2"/>
</dbReference>
<protein>
    <recommendedName>
        <fullName evidence="4">LysM domain-containing protein</fullName>
    </recommendedName>
</protein>
<accession>A0A8H6S3K8</accession>
<evidence type="ECO:0000313" key="5">
    <source>
        <dbReference type="EMBL" id="KAF7291222.1"/>
    </source>
</evidence>
<dbReference type="Gene3D" id="2.40.40.10">
    <property type="entry name" value="RlpA-like domain"/>
    <property type="match status" value="1"/>
</dbReference>
<feature type="domain" description="LysM" evidence="4">
    <location>
        <begin position="31"/>
        <end position="77"/>
    </location>
</feature>
<keyword evidence="1" id="KW-0147">Chitin-binding</keyword>
<evidence type="ECO:0000256" key="2">
    <source>
        <dbReference type="ARBA" id="ARBA00023026"/>
    </source>
</evidence>
<dbReference type="CDD" id="cd22191">
    <property type="entry name" value="DPBB_RlpA_EXP_N-like"/>
    <property type="match status" value="1"/>
</dbReference>
<organism evidence="5 6">
    <name type="scientific">Mycena indigotica</name>
    <dbReference type="NCBI Taxonomy" id="2126181"/>
    <lineage>
        <taxon>Eukaryota</taxon>
        <taxon>Fungi</taxon>
        <taxon>Dikarya</taxon>
        <taxon>Basidiomycota</taxon>
        <taxon>Agaricomycotina</taxon>
        <taxon>Agaricomycetes</taxon>
        <taxon>Agaricomycetidae</taxon>
        <taxon>Agaricales</taxon>
        <taxon>Marasmiineae</taxon>
        <taxon>Mycenaceae</taxon>
        <taxon>Mycena</taxon>
    </lineage>
</organism>
<dbReference type="GeneID" id="59351654"/>
<dbReference type="InterPro" id="IPR018392">
    <property type="entry name" value="LysM"/>
</dbReference>
<dbReference type="Gene3D" id="3.10.350.10">
    <property type="entry name" value="LysM domain"/>
    <property type="match status" value="2"/>
</dbReference>
<evidence type="ECO:0000256" key="3">
    <source>
        <dbReference type="SAM" id="SignalP"/>
    </source>
</evidence>
<dbReference type="PANTHER" id="PTHR34997:SF1">
    <property type="entry name" value="PEPTIDOGLYCAN-BINDING LYSIN DOMAIN"/>
    <property type="match status" value="1"/>
</dbReference>
<keyword evidence="2" id="KW-0843">Virulence</keyword>
<feature type="chain" id="PRO_5034921645" description="LysM domain-containing protein" evidence="3">
    <location>
        <begin position="21"/>
        <end position="248"/>
    </location>
</feature>
<evidence type="ECO:0000313" key="6">
    <source>
        <dbReference type="Proteomes" id="UP000636479"/>
    </source>
</evidence>
<evidence type="ECO:0000259" key="4">
    <source>
        <dbReference type="PROSITE" id="PS51782"/>
    </source>
</evidence>
<dbReference type="SMART" id="SM00257">
    <property type="entry name" value="LysM"/>
    <property type="match status" value="2"/>
</dbReference>
<dbReference type="AlphaFoldDB" id="A0A8H6S3K8"/>
<evidence type="ECO:0000256" key="1">
    <source>
        <dbReference type="ARBA" id="ARBA00022669"/>
    </source>
</evidence>
<dbReference type="InterPro" id="IPR036779">
    <property type="entry name" value="LysM_dom_sf"/>
</dbReference>
<name>A0A8H6S3K8_9AGAR</name>
<dbReference type="PANTHER" id="PTHR34997">
    <property type="entry name" value="AM15"/>
    <property type="match status" value="1"/>
</dbReference>
<reference evidence="5" key="1">
    <citation type="submission" date="2020-05" db="EMBL/GenBank/DDBJ databases">
        <title>Mycena genomes resolve the evolution of fungal bioluminescence.</title>
        <authorList>
            <person name="Tsai I.J."/>
        </authorList>
    </citation>
    <scope>NUCLEOTIDE SEQUENCE</scope>
    <source>
        <strain evidence="5">171206Taipei</strain>
    </source>
</reference>
<sequence length="248" mass="25384">MFSQIAVSCVLLPLLRSVAASPLETRQSCSSSYTVVSGDNCWAIEQRTGVSDATLRSLNPSINSGCTNLQVGQVLCLSSGGSTPPGNCGNSYTVVSGDSCWAIEQRTGISDATLHSLNPSINSGCTNLQVGQILCLGSSGGGGGGGGGGQYSGRATYYDPAGGYGACGAPLFKTDFAVAMGAGHWDGGSHCGRSIKVDYQGRSVQVVVRDLCPGCQGTEGIDLTEGAMAVLDPNYIFDGVITVNWSFL</sequence>
<comment type="caution">
    <text evidence="5">The sequence shown here is derived from an EMBL/GenBank/DDBJ whole genome shotgun (WGS) entry which is preliminary data.</text>
</comment>
<proteinExistence type="predicted"/>
<dbReference type="Pfam" id="PF01476">
    <property type="entry name" value="LysM"/>
    <property type="match status" value="2"/>
</dbReference>
<dbReference type="Proteomes" id="UP000636479">
    <property type="component" value="Unassembled WGS sequence"/>
</dbReference>
<dbReference type="OrthoDB" id="623670at2759"/>
<dbReference type="PROSITE" id="PS51782">
    <property type="entry name" value="LYSM"/>
    <property type="match status" value="2"/>
</dbReference>
<dbReference type="SUPFAM" id="SSF50685">
    <property type="entry name" value="Barwin-like endoglucanases"/>
    <property type="match status" value="1"/>
</dbReference>